<sequence>VAEDHGLGDGDGSVDVAEGLELLLLAGALHVVLLDGVQRLLLALQLDDVWVGDDALGEHTEWCPRPLDADALVLVALRGDHDVRLVQHKHLDHLGVDELKLDAPVQHGPRGADDDLLLELHAPLHWSEGKDRQPPESNKAALLKPW</sequence>
<dbReference type="OMA" id="VGNDPLC"/>
<accession>A0A8C4ZW28</accession>
<dbReference type="AlphaFoldDB" id="A0A8C4ZW28"/>
<protein>
    <submittedName>
        <fullName evidence="2">Uncharacterized protein</fullName>
    </submittedName>
</protein>
<organism evidence="2 3">
    <name type="scientific">Gadus morhua</name>
    <name type="common">Atlantic cod</name>
    <dbReference type="NCBI Taxonomy" id="8049"/>
    <lineage>
        <taxon>Eukaryota</taxon>
        <taxon>Metazoa</taxon>
        <taxon>Chordata</taxon>
        <taxon>Craniata</taxon>
        <taxon>Vertebrata</taxon>
        <taxon>Euteleostomi</taxon>
        <taxon>Actinopterygii</taxon>
        <taxon>Neopterygii</taxon>
        <taxon>Teleostei</taxon>
        <taxon>Neoteleostei</taxon>
        <taxon>Acanthomorphata</taxon>
        <taxon>Zeiogadaria</taxon>
        <taxon>Gadariae</taxon>
        <taxon>Gadiformes</taxon>
        <taxon>Gadoidei</taxon>
        <taxon>Gadidae</taxon>
        <taxon>Gadus</taxon>
    </lineage>
</organism>
<keyword evidence="3" id="KW-1185">Reference proteome</keyword>
<reference evidence="2" key="1">
    <citation type="submission" date="2025-08" db="UniProtKB">
        <authorList>
            <consortium name="Ensembl"/>
        </authorList>
    </citation>
    <scope>IDENTIFICATION</scope>
</reference>
<dbReference type="Ensembl" id="ENSGMOT00000050707.1">
    <property type="protein sequence ID" value="ENSGMOP00000022517.1"/>
    <property type="gene ID" value="ENSGMOG00000032419.1"/>
</dbReference>
<dbReference type="Proteomes" id="UP000694546">
    <property type="component" value="Chromosome 13"/>
</dbReference>
<name>A0A8C4ZW28_GADMO</name>
<proteinExistence type="predicted"/>
<evidence type="ECO:0000256" key="1">
    <source>
        <dbReference type="SAM" id="MobiDB-lite"/>
    </source>
</evidence>
<reference evidence="2" key="2">
    <citation type="submission" date="2025-09" db="UniProtKB">
        <authorList>
            <consortium name="Ensembl"/>
        </authorList>
    </citation>
    <scope>IDENTIFICATION</scope>
</reference>
<feature type="region of interest" description="Disordered" evidence="1">
    <location>
        <begin position="127"/>
        <end position="146"/>
    </location>
</feature>
<evidence type="ECO:0000313" key="2">
    <source>
        <dbReference type="Ensembl" id="ENSGMOP00000022517.1"/>
    </source>
</evidence>
<dbReference type="GeneTree" id="ENSGT01150000289727"/>
<evidence type="ECO:0000313" key="3">
    <source>
        <dbReference type="Proteomes" id="UP000694546"/>
    </source>
</evidence>